<feature type="compositionally biased region" description="Low complexity" evidence="6">
    <location>
        <begin position="293"/>
        <end position="307"/>
    </location>
</feature>
<keyword evidence="3" id="KW-0547">Nucleotide-binding</keyword>
<dbReference type="InterPro" id="IPR017853">
    <property type="entry name" value="GH"/>
</dbReference>
<keyword evidence="5" id="KW-0067">ATP-binding</keyword>
<dbReference type="InterPro" id="IPR011009">
    <property type="entry name" value="Kinase-like_dom_sf"/>
</dbReference>
<comment type="caution">
    <text evidence="10">The sequence shown here is derived from an EMBL/GenBank/DDBJ whole genome shotgun (WGS) entry which is preliminary data.</text>
</comment>
<evidence type="ECO:0000256" key="3">
    <source>
        <dbReference type="ARBA" id="ARBA00022741"/>
    </source>
</evidence>
<accession>A0ABD3H6C8</accession>
<dbReference type="SUPFAM" id="SSF51445">
    <property type="entry name" value="(Trans)glycosidases"/>
    <property type="match status" value="1"/>
</dbReference>
<evidence type="ECO:0000313" key="11">
    <source>
        <dbReference type="Proteomes" id="UP001633002"/>
    </source>
</evidence>
<keyword evidence="7" id="KW-0472">Membrane</keyword>
<evidence type="ECO:0000259" key="9">
    <source>
        <dbReference type="PROSITE" id="PS50011"/>
    </source>
</evidence>
<dbReference type="Pfam" id="PF07714">
    <property type="entry name" value="PK_Tyr_Ser-Thr"/>
    <property type="match status" value="1"/>
</dbReference>
<keyword evidence="1" id="KW-0723">Serine/threonine-protein kinase</keyword>
<name>A0ABD3H6C8_9MARC</name>
<dbReference type="InterPro" id="IPR001245">
    <property type="entry name" value="Ser-Thr/Tyr_kinase_cat_dom"/>
</dbReference>
<keyword evidence="7" id="KW-0812">Transmembrane</keyword>
<dbReference type="PANTHER" id="PTHR47989:SF62">
    <property type="entry name" value="OS05G0423500 PROTEIN"/>
    <property type="match status" value="1"/>
</dbReference>
<dbReference type="Gene3D" id="3.30.200.20">
    <property type="entry name" value="Phosphorylase Kinase, domain 1"/>
    <property type="match status" value="1"/>
</dbReference>
<reference evidence="10 11" key="1">
    <citation type="submission" date="2024-09" db="EMBL/GenBank/DDBJ databases">
        <title>Chromosome-scale assembly of Riccia sorocarpa.</title>
        <authorList>
            <person name="Paukszto L."/>
        </authorList>
    </citation>
    <scope>NUCLEOTIDE SEQUENCE [LARGE SCALE GENOMIC DNA]</scope>
    <source>
        <strain evidence="10">LP-2024</strain>
        <tissue evidence="10">Aerial parts of the thallus</tissue>
    </source>
</reference>
<evidence type="ECO:0000256" key="8">
    <source>
        <dbReference type="SAM" id="SignalP"/>
    </source>
</evidence>
<feature type="region of interest" description="Disordered" evidence="6">
    <location>
        <begin position="274"/>
        <end position="325"/>
    </location>
</feature>
<dbReference type="AlphaFoldDB" id="A0ABD3H6C8"/>
<dbReference type="GO" id="GO:0005524">
    <property type="term" value="F:ATP binding"/>
    <property type="evidence" value="ECO:0007669"/>
    <property type="project" value="UniProtKB-KW"/>
</dbReference>
<keyword evidence="4" id="KW-0418">Kinase</keyword>
<feature type="domain" description="Protein kinase" evidence="9">
    <location>
        <begin position="444"/>
        <end position="534"/>
    </location>
</feature>
<evidence type="ECO:0000313" key="10">
    <source>
        <dbReference type="EMBL" id="KAL3686082.1"/>
    </source>
</evidence>
<gene>
    <name evidence="10" type="ORF">R1sor_004104</name>
</gene>
<keyword evidence="2" id="KW-0808">Transferase</keyword>
<evidence type="ECO:0000256" key="5">
    <source>
        <dbReference type="ARBA" id="ARBA00022840"/>
    </source>
</evidence>
<dbReference type="FunFam" id="3.30.200.20:FF:000039">
    <property type="entry name" value="receptor-like protein kinase FERONIA"/>
    <property type="match status" value="1"/>
</dbReference>
<keyword evidence="11" id="KW-1185">Reference proteome</keyword>
<dbReference type="GO" id="GO:0004674">
    <property type="term" value="F:protein serine/threonine kinase activity"/>
    <property type="evidence" value="ECO:0007669"/>
    <property type="project" value="UniProtKB-KW"/>
</dbReference>
<protein>
    <recommendedName>
        <fullName evidence="9">Protein kinase domain-containing protein</fullName>
    </recommendedName>
</protein>
<feature type="transmembrane region" description="Helical" evidence="7">
    <location>
        <begin position="359"/>
        <end position="380"/>
    </location>
</feature>
<feature type="compositionally biased region" description="Polar residues" evidence="6">
    <location>
        <begin position="274"/>
        <end position="292"/>
    </location>
</feature>
<feature type="region of interest" description="Disordered" evidence="6">
    <location>
        <begin position="389"/>
        <end position="415"/>
    </location>
</feature>
<evidence type="ECO:0000256" key="2">
    <source>
        <dbReference type="ARBA" id="ARBA00022679"/>
    </source>
</evidence>
<feature type="signal peptide" evidence="8">
    <location>
        <begin position="1"/>
        <end position="24"/>
    </location>
</feature>
<sequence length="534" mass="57609">MEGRLIALFAVILLLDPQVIVVSAEGLMSNVSLAFYWDRNENESSLAEACISGNYDILIVSHLDFFGTGETPLVSDIQSCQYHRRKVILSLGRDLSTYCLNSSEEAQDLARSSRADRYYSDLIKTLRILASQYYNKTFYITASSRSSFSDVKLGPGDGTALNAGVAMVFVQFYDSACDHPGRLNHLVSAWNQWTGNLASPHVQVFLGWPSSPNSNGSGDIDPKSLLRDILPSIYPKSNHGGVMRSGDSGHNYSYYRAKLRSVYVTTKFQVESTTSKVTVPASTPTATSNITVSPTPSLSPSGSSRNSPPVPPSHPPLSSFTPATSSLAPELLSPDSVFGDYPPFIVGSGDGNSHGGPNITAIAVGVVGGVAGLFIVMILLSCATHNEPHTVDAKPSANMQAPADGRIGPSKSGPAPNRYSASNGVLLSSQARIFSLSEVREVTDDFKTKIGQGGFGPVYYGKISEETEVAVKVNAGMSTQGLREFINEVSCLCRVHHRNLVSLLGYCQEEEERILVYEFMPKGTLREHLYGKGR</sequence>
<evidence type="ECO:0000256" key="4">
    <source>
        <dbReference type="ARBA" id="ARBA00022777"/>
    </source>
</evidence>
<feature type="chain" id="PRO_5044755503" description="Protein kinase domain-containing protein" evidence="8">
    <location>
        <begin position="25"/>
        <end position="534"/>
    </location>
</feature>
<dbReference type="SUPFAM" id="SSF56112">
    <property type="entry name" value="Protein kinase-like (PK-like)"/>
    <property type="match status" value="1"/>
</dbReference>
<dbReference type="EMBL" id="JBJQOH010000006">
    <property type="protein sequence ID" value="KAL3686082.1"/>
    <property type="molecule type" value="Genomic_DNA"/>
</dbReference>
<organism evidence="10 11">
    <name type="scientific">Riccia sorocarpa</name>
    <dbReference type="NCBI Taxonomy" id="122646"/>
    <lineage>
        <taxon>Eukaryota</taxon>
        <taxon>Viridiplantae</taxon>
        <taxon>Streptophyta</taxon>
        <taxon>Embryophyta</taxon>
        <taxon>Marchantiophyta</taxon>
        <taxon>Marchantiopsida</taxon>
        <taxon>Marchantiidae</taxon>
        <taxon>Marchantiales</taxon>
        <taxon>Ricciaceae</taxon>
        <taxon>Riccia</taxon>
    </lineage>
</organism>
<dbReference type="PROSITE" id="PS50011">
    <property type="entry name" value="PROTEIN_KINASE_DOM"/>
    <property type="match status" value="1"/>
</dbReference>
<evidence type="ECO:0000256" key="7">
    <source>
        <dbReference type="SAM" id="Phobius"/>
    </source>
</evidence>
<keyword evidence="8" id="KW-0732">Signal</keyword>
<dbReference type="Proteomes" id="UP001633002">
    <property type="component" value="Unassembled WGS sequence"/>
</dbReference>
<dbReference type="Gene3D" id="3.20.20.80">
    <property type="entry name" value="Glycosidases"/>
    <property type="match status" value="2"/>
</dbReference>
<evidence type="ECO:0000256" key="1">
    <source>
        <dbReference type="ARBA" id="ARBA00022527"/>
    </source>
</evidence>
<keyword evidence="7" id="KW-1133">Transmembrane helix</keyword>
<evidence type="ECO:0000256" key="6">
    <source>
        <dbReference type="SAM" id="MobiDB-lite"/>
    </source>
</evidence>
<dbReference type="InterPro" id="IPR000719">
    <property type="entry name" value="Prot_kinase_dom"/>
</dbReference>
<proteinExistence type="predicted"/>
<dbReference type="PANTHER" id="PTHR47989">
    <property type="entry name" value="OS01G0750732 PROTEIN"/>
    <property type="match status" value="1"/>
</dbReference>